<sequence>MANYNFKISYVKGSENARADALSRKPEYQENKSYESYAIFKKEGESLVYNAPQLAATHILEDNHLRIKIQSHYDKDATAIRIRKTIEPGFTIENETIYFHGKVYIPSSNDQGIRDGTTWVAGTRTSRNCKNICKNTGNQLLPTNENDS</sequence>
<dbReference type="EMBL" id="QKRW01000034">
    <property type="protein sequence ID" value="RAL61050.1"/>
    <property type="molecule type" value="Genomic_DNA"/>
</dbReference>
<dbReference type="Proteomes" id="UP000249056">
    <property type="component" value="Unassembled WGS sequence"/>
</dbReference>
<protein>
    <submittedName>
        <fullName evidence="1">Uncharacterized protein</fullName>
    </submittedName>
</protein>
<dbReference type="OrthoDB" id="106344at2759"/>
<evidence type="ECO:0000313" key="1">
    <source>
        <dbReference type="EMBL" id="RAL61050.1"/>
    </source>
</evidence>
<accession>A0A395ILA1</accession>
<comment type="caution">
    <text evidence="1">The sequence shown here is derived from an EMBL/GenBank/DDBJ whole genome shotgun (WGS) entry which is preliminary data.</text>
</comment>
<organism evidence="1 2">
    <name type="scientific">Monilinia fructigena</name>
    <dbReference type="NCBI Taxonomy" id="38457"/>
    <lineage>
        <taxon>Eukaryota</taxon>
        <taxon>Fungi</taxon>
        <taxon>Dikarya</taxon>
        <taxon>Ascomycota</taxon>
        <taxon>Pezizomycotina</taxon>
        <taxon>Leotiomycetes</taxon>
        <taxon>Helotiales</taxon>
        <taxon>Sclerotiniaceae</taxon>
        <taxon>Monilinia</taxon>
    </lineage>
</organism>
<reference evidence="1 2" key="1">
    <citation type="submission" date="2018-06" db="EMBL/GenBank/DDBJ databases">
        <title>Genome Sequence of the Brown Rot Fungal Pathogen Monilinia fructigena.</title>
        <authorList>
            <person name="Landi L."/>
            <person name="De Miccolis Angelini R.M."/>
            <person name="Pollastro S."/>
            <person name="Abate D."/>
            <person name="Faretra F."/>
            <person name="Romanazzi G."/>
        </authorList>
    </citation>
    <scope>NUCLEOTIDE SEQUENCE [LARGE SCALE GENOMIC DNA]</scope>
    <source>
        <strain evidence="1 2">Mfrg269</strain>
    </source>
</reference>
<dbReference type="AlphaFoldDB" id="A0A395ILA1"/>
<name>A0A395ILA1_9HELO</name>
<proteinExistence type="predicted"/>
<evidence type="ECO:0000313" key="2">
    <source>
        <dbReference type="Proteomes" id="UP000249056"/>
    </source>
</evidence>
<keyword evidence="2" id="KW-1185">Reference proteome</keyword>
<gene>
    <name evidence="1" type="ORF">DID88_010391</name>
</gene>